<name>A0A0C1UC41_9CLOT</name>
<dbReference type="Proteomes" id="UP000031366">
    <property type="component" value="Unassembled WGS sequence"/>
</dbReference>
<proteinExistence type="predicted"/>
<dbReference type="RefSeq" id="WP_039635713.1">
    <property type="nucleotide sequence ID" value="NZ_AYSO01000020.1"/>
</dbReference>
<protein>
    <submittedName>
        <fullName evidence="1">Uncharacterized protein</fullName>
    </submittedName>
</protein>
<sequence length="83" mass="10193">MRVKMITDSQKAMINDFLKCLKRLPDESLDYLTFDEADRYIEYLKEEKRELIENEGGKVIDFFKYYEKRRIKNNKKVGYIDWI</sequence>
<accession>A0A0C1UC41</accession>
<dbReference type="AlphaFoldDB" id="A0A0C1UC41"/>
<evidence type="ECO:0000313" key="2">
    <source>
        <dbReference type="Proteomes" id="UP000031366"/>
    </source>
</evidence>
<keyword evidence="2" id="KW-1185">Reference proteome</keyword>
<comment type="caution">
    <text evidence="1">The sequence shown here is derived from an EMBL/GenBank/DDBJ whole genome shotgun (WGS) entry which is preliminary data.</text>
</comment>
<gene>
    <name evidence="1" type="ORF">U732_84</name>
</gene>
<dbReference type="EMBL" id="AYSO01000020">
    <property type="protein sequence ID" value="KIE45120.1"/>
    <property type="molecule type" value="Genomic_DNA"/>
</dbReference>
<reference evidence="1 2" key="1">
    <citation type="journal article" date="2015" name="Infect. Genet. Evol.">
        <title>Genomic sequences of six botulinum neurotoxin-producing strains representing three clostridial species illustrate the mobility and diversity of botulinum neurotoxin genes.</title>
        <authorList>
            <person name="Smith T.J."/>
            <person name="Hill K.K."/>
            <person name="Xie G."/>
            <person name="Foley B.T."/>
            <person name="Williamson C.H."/>
            <person name="Foster J.T."/>
            <person name="Johnson S.L."/>
            <person name="Chertkov O."/>
            <person name="Teshima H."/>
            <person name="Gibbons H.S."/>
            <person name="Johnsky L.A."/>
            <person name="Karavis M.A."/>
            <person name="Smith L.A."/>
        </authorList>
    </citation>
    <scope>NUCLEOTIDE SEQUENCE [LARGE SCALE GENOMIC DNA]</scope>
    <source>
        <strain evidence="1 2">CDC 2741</strain>
    </source>
</reference>
<evidence type="ECO:0000313" key="1">
    <source>
        <dbReference type="EMBL" id="KIE45120.1"/>
    </source>
</evidence>
<organism evidence="1 2">
    <name type="scientific">Clostridium argentinense CDC 2741</name>
    <dbReference type="NCBI Taxonomy" id="1418104"/>
    <lineage>
        <taxon>Bacteria</taxon>
        <taxon>Bacillati</taxon>
        <taxon>Bacillota</taxon>
        <taxon>Clostridia</taxon>
        <taxon>Eubacteriales</taxon>
        <taxon>Clostridiaceae</taxon>
        <taxon>Clostridium</taxon>
    </lineage>
</organism>